<dbReference type="Pfam" id="PF03417">
    <property type="entry name" value="AAT"/>
    <property type="match status" value="1"/>
</dbReference>
<proteinExistence type="predicted"/>
<comment type="caution">
    <text evidence="2">The sequence shown here is derived from an EMBL/GenBank/DDBJ whole genome shotgun (WGS) entry which is preliminary data.</text>
</comment>
<dbReference type="InterPro" id="IPR005079">
    <property type="entry name" value="Peptidase_C45_hydrolase"/>
</dbReference>
<gene>
    <name evidence="2" type="ORF">S01H1_60005</name>
</gene>
<feature type="non-terminal residue" evidence="2">
    <location>
        <position position="123"/>
    </location>
</feature>
<accession>X0VXM8</accession>
<organism evidence="2">
    <name type="scientific">marine sediment metagenome</name>
    <dbReference type="NCBI Taxonomy" id="412755"/>
    <lineage>
        <taxon>unclassified sequences</taxon>
        <taxon>metagenomes</taxon>
        <taxon>ecological metagenomes</taxon>
    </lineage>
</organism>
<protein>
    <recommendedName>
        <fullName evidence="1">Peptidase C45 hydrolase domain-containing protein</fullName>
    </recommendedName>
</protein>
<sequence length="123" mass="13771">MWKNRDTTGLDNKMIYFKGEKYAFIGLIDARDNKTENVWAGINTEGFAIMNSASADLSEEPEGMINNGRFMKRALSECADALDFESLLNRTNGNRKVAANFGIIDAEGNACFYETSNSTFQKF</sequence>
<evidence type="ECO:0000313" key="2">
    <source>
        <dbReference type="EMBL" id="GAG17193.1"/>
    </source>
</evidence>
<dbReference type="Gene3D" id="3.60.60.10">
    <property type="entry name" value="Penicillin V Acylase, Chain A"/>
    <property type="match status" value="1"/>
</dbReference>
<evidence type="ECO:0000259" key="1">
    <source>
        <dbReference type="Pfam" id="PF03417"/>
    </source>
</evidence>
<name>X0VXM8_9ZZZZ</name>
<dbReference type="EMBL" id="BARS01039285">
    <property type="protein sequence ID" value="GAG17193.1"/>
    <property type="molecule type" value="Genomic_DNA"/>
</dbReference>
<feature type="domain" description="Peptidase C45 hydrolase" evidence="1">
    <location>
        <begin position="3"/>
        <end position="118"/>
    </location>
</feature>
<reference evidence="2" key="1">
    <citation type="journal article" date="2014" name="Front. Microbiol.">
        <title>High frequency of phylogenetically diverse reductive dehalogenase-homologous genes in deep subseafloor sedimentary metagenomes.</title>
        <authorList>
            <person name="Kawai M."/>
            <person name="Futagami T."/>
            <person name="Toyoda A."/>
            <person name="Takaki Y."/>
            <person name="Nishi S."/>
            <person name="Hori S."/>
            <person name="Arai W."/>
            <person name="Tsubouchi T."/>
            <person name="Morono Y."/>
            <person name="Uchiyama I."/>
            <person name="Ito T."/>
            <person name="Fujiyama A."/>
            <person name="Inagaki F."/>
            <person name="Takami H."/>
        </authorList>
    </citation>
    <scope>NUCLEOTIDE SEQUENCE</scope>
    <source>
        <strain evidence="2">Expedition CK06-06</strain>
    </source>
</reference>
<dbReference type="AlphaFoldDB" id="X0VXM8"/>